<dbReference type="InterPro" id="IPR050317">
    <property type="entry name" value="Plant_Fungal_Acyltransferase"/>
</dbReference>
<protein>
    <submittedName>
        <fullName evidence="4">Uncharacterized protein</fullName>
    </submittedName>
</protein>
<keyword evidence="5" id="KW-1185">Reference proteome</keyword>
<comment type="caution">
    <text evidence="4">The sequence shown here is derived from an EMBL/GenBank/DDBJ whole genome shotgun (WGS) entry which is preliminary data.</text>
</comment>
<reference evidence="4 5" key="1">
    <citation type="journal article" date="2019" name="Sci. Rep.">
        <title>A high-quality genome of Eragrostis curvula grass provides insights into Poaceae evolution and supports new strategies to enhance forage quality.</title>
        <authorList>
            <person name="Carballo J."/>
            <person name="Santos B.A.C.M."/>
            <person name="Zappacosta D."/>
            <person name="Garbus I."/>
            <person name="Selva J.P."/>
            <person name="Gallo C.A."/>
            <person name="Diaz A."/>
            <person name="Albertini E."/>
            <person name="Caccamo M."/>
            <person name="Echenique V."/>
        </authorList>
    </citation>
    <scope>NUCLEOTIDE SEQUENCE [LARGE SCALE GENOMIC DNA]</scope>
    <source>
        <strain evidence="5">cv. Victoria</strain>
        <tissue evidence="4">Leaf</tissue>
    </source>
</reference>
<dbReference type="GO" id="GO:0016747">
    <property type="term" value="F:acyltransferase activity, transferring groups other than amino-acyl groups"/>
    <property type="evidence" value="ECO:0007669"/>
    <property type="project" value="TreeGrafter"/>
</dbReference>
<gene>
    <name evidence="4" type="ORF">EJB05_55943</name>
</gene>
<evidence type="ECO:0000256" key="1">
    <source>
        <dbReference type="ARBA" id="ARBA00009861"/>
    </source>
</evidence>
<dbReference type="EMBL" id="RWGY01000817">
    <property type="protein sequence ID" value="TVT98713.1"/>
    <property type="molecule type" value="Genomic_DNA"/>
</dbReference>
<dbReference type="PANTHER" id="PTHR31642">
    <property type="entry name" value="TRICHOTHECENE 3-O-ACETYLTRANSFERASE"/>
    <property type="match status" value="1"/>
</dbReference>
<proteinExistence type="inferred from homology"/>
<keyword evidence="2" id="KW-0808">Transferase</keyword>
<dbReference type="Proteomes" id="UP000324897">
    <property type="component" value="Unassembled WGS sequence"/>
</dbReference>
<dbReference type="Pfam" id="PF02458">
    <property type="entry name" value="Transferase"/>
    <property type="match status" value="1"/>
</dbReference>
<name>A0A5J9SIF7_9POAL</name>
<accession>A0A5J9SIF7</accession>
<dbReference type="PANTHER" id="PTHR31642:SF13">
    <property type="entry name" value="AGMATINE HYDROXYCINNAMOYLTRANSFERASE 1"/>
    <property type="match status" value="1"/>
</dbReference>
<dbReference type="Gramene" id="TVT98713">
    <property type="protein sequence ID" value="TVT98713"/>
    <property type="gene ID" value="EJB05_55943"/>
</dbReference>
<dbReference type="OrthoDB" id="671439at2759"/>
<feature type="non-terminal residue" evidence="4">
    <location>
        <position position="1"/>
    </location>
</feature>
<dbReference type="Gene3D" id="3.30.559.10">
    <property type="entry name" value="Chloramphenicol acetyltransferase-like domain"/>
    <property type="match status" value="2"/>
</dbReference>
<sequence>MARRERGHRGARRKNTSAFGNVVLWARPAVTAKNLTETPLGHAAELASRVDGRYCWWFINFACSGGVEAKRPAPTADHKKMVLRPDVEVYSLLGFAFCDIDFGSSAPFFGRPSHSHARAYARGVWLVGPLCPIVSRAAKRAERALTIRLADADGNSFLACDAVDPGPVIDRALFFAPRNPLRVEFEHRGAEFKLPVGTEKAHSGSNVSGDEVVVHRVCFSRASISSLKSMASPTAGARLRQYSTVQCVVAHLWRCITAARRLGGREVTVARVSVNGRARMRRHPPPAVPQEFIGNVVLWARPAETATDLLEMPLAHAAELVARAVARMDDAYFRSFIDFAGSGAVAQEGLVPTADATKMVLSPDFEVYSLL</sequence>
<evidence type="ECO:0000256" key="2">
    <source>
        <dbReference type="ARBA" id="ARBA00022679"/>
    </source>
</evidence>
<evidence type="ECO:0000256" key="3">
    <source>
        <dbReference type="ARBA" id="ARBA00023315"/>
    </source>
</evidence>
<keyword evidence="3" id="KW-0012">Acyltransferase</keyword>
<comment type="similarity">
    <text evidence="1">Belongs to the plant acyltransferase family.</text>
</comment>
<feature type="non-terminal residue" evidence="4">
    <location>
        <position position="371"/>
    </location>
</feature>
<dbReference type="InterPro" id="IPR023213">
    <property type="entry name" value="CAT-like_dom_sf"/>
</dbReference>
<evidence type="ECO:0000313" key="4">
    <source>
        <dbReference type="EMBL" id="TVT98713.1"/>
    </source>
</evidence>
<evidence type="ECO:0000313" key="5">
    <source>
        <dbReference type="Proteomes" id="UP000324897"/>
    </source>
</evidence>
<organism evidence="4 5">
    <name type="scientific">Eragrostis curvula</name>
    <name type="common">weeping love grass</name>
    <dbReference type="NCBI Taxonomy" id="38414"/>
    <lineage>
        <taxon>Eukaryota</taxon>
        <taxon>Viridiplantae</taxon>
        <taxon>Streptophyta</taxon>
        <taxon>Embryophyta</taxon>
        <taxon>Tracheophyta</taxon>
        <taxon>Spermatophyta</taxon>
        <taxon>Magnoliopsida</taxon>
        <taxon>Liliopsida</taxon>
        <taxon>Poales</taxon>
        <taxon>Poaceae</taxon>
        <taxon>PACMAD clade</taxon>
        <taxon>Chloridoideae</taxon>
        <taxon>Eragrostideae</taxon>
        <taxon>Eragrostidinae</taxon>
        <taxon>Eragrostis</taxon>
    </lineage>
</organism>
<dbReference type="AlphaFoldDB" id="A0A5J9SIF7"/>